<dbReference type="PROSITE" id="PS00139">
    <property type="entry name" value="THIOL_PROTEASE_CYS"/>
    <property type="match status" value="1"/>
</dbReference>
<dbReference type="InterPro" id="IPR013128">
    <property type="entry name" value="Peptidase_C1A"/>
</dbReference>
<dbReference type="PRINTS" id="PR00705">
    <property type="entry name" value="PAPAIN"/>
</dbReference>
<dbReference type="GO" id="GO:0008234">
    <property type="term" value="F:cysteine-type peptidase activity"/>
    <property type="evidence" value="ECO:0007669"/>
    <property type="project" value="InterPro"/>
</dbReference>
<dbReference type="EMBL" id="EF474114">
    <property type="protein sequence ID" value="ABU93315.1"/>
    <property type="molecule type" value="mRNA"/>
</dbReference>
<dbReference type="InterPro" id="IPR000668">
    <property type="entry name" value="Peptidase_C1A_C"/>
</dbReference>
<feature type="chain" id="PRO_5018698621" evidence="2">
    <location>
        <begin position="18"/>
        <end position="281"/>
    </location>
</feature>
<dbReference type="InterPro" id="IPR000169">
    <property type="entry name" value="Pept_cys_AS"/>
</dbReference>
<accession>B1NHV9</accession>
<dbReference type="SMART" id="SM00645">
    <property type="entry name" value="Pept_C1"/>
    <property type="match status" value="1"/>
</dbReference>
<dbReference type="GO" id="GO:0006508">
    <property type="term" value="P:proteolysis"/>
    <property type="evidence" value="ECO:0007669"/>
    <property type="project" value="UniProtKB-KW"/>
</dbReference>
<feature type="domain" description="Peptidase C1A papain C-terminal" evidence="3">
    <location>
        <begin position="63"/>
        <end position="279"/>
    </location>
</feature>
<evidence type="ECO:0000313" key="4">
    <source>
        <dbReference type="EMBL" id="ABU93315.1"/>
    </source>
</evidence>
<dbReference type="SUPFAM" id="SSF54001">
    <property type="entry name" value="Cysteine proteinases"/>
    <property type="match status" value="1"/>
</dbReference>
<sequence length="281" mass="30982">MLFFLFASVIAESIVETVNNDPSSTWVAIEYPREVITLAKMRAMLGEEVLPLEDVEYVEPNNVPENFDAREQWPGKIYPVRDQASCGSCWAHAASEAIGNRFSIKGCGKGMLSVQDLVSCDKGDSGCNGGSGPLSSKWLVSNGVTTEECLPYVSGNGRVPACAAKCSNGSQIIRYKYEKAETYTVQNIQEELMKNGPVYFRFTVYSDFMNYKSGVYQHKSGYQEGGHAVLLIGWGVEDGVPYWLLQNSWGPAWGEKGHFKIIRGKNECGCEQGFYAGPVKC</sequence>
<evidence type="ECO:0000256" key="2">
    <source>
        <dbReference type="SAM" id="SignalP"/>
    </source>
</evidence>
<keyword evidence="2" id="KW-0732">Signal</keyword>
<protein>
    <submittedName>
        <fullName evidence="4">Cathepsin B6 cysteine protease</fullName>
    </submittedName>
</protein>
<dbReference type="PROSITE" id="PS00639">
    <property type="entry name" value="THIOL_PROTEASE_HIS"/>
    <property type="match status" value="1"/>
</dbReference>
<name>B1NHV9_9EUKA</name>
<dbReference type="AlphaFoldDB" id="B1NHV9"/>
<organism evidence="4">
    <name type="scientific">Monocercomonoides sp. PA</name>
    <dbReference type="NCBI Taxonomy" id="302782"/>
    <lineage>
        <taxon>Eukaryota</taxon>
        <taxon>Metamonada</taxon>
        <taxon>Preaxostyla</taxon>
        <taxon>Oxymonadida</taxon>
        <taxon>Polymastigidae</taxon>
        <taxon>Monocercomonoides</taxon>
    </lineage>
</organism>
<evidence type="ECO:0000259" key="3">
    <source>
        <dbReference type="SMART" id="SM00645"/>
    </source>
</evidence>
<keyword evidence="4" id="KW-0378">Hydrolase</keyword>
<proteinExistence type="evidence at transcript level"/>
<reference evidence="4" key="1">
    <citation type="journal article" date="2008" name="J. Eukaryot. Microbiol.">
        <title>Phylogenetic and primary sequence characterization of cathepsin B cysteine proteases from the oxymonad flagellate Monocercomonoides.</title>
        <authorList>
            <person name="Dacks J.B."/>
            <person name="Kuru T."/>
            <person name="Liapounova N.A."/>
            <person name="Gedamu L."/>
        </authorList>
    </citation>
    <scope>NUCLEOTIDE SEQUENCE</scope>
</reference>
<dbReference type="Gene3D" id="3.90.70.10">
    <property type="entry name" value="Cysteine proteinases"/>
    <property type="match status" value="1"/>
</dbReference>
<dbReference type="Pfam" id="PF00112">
    <property type="entry name" value="Peptidase_C1"/>
    <property type="match status" value="1"/>
</dbReference>
<dbReference type="PANTHER" id="PTHR12411">
    <property type="entry name" value="CYSTEINE PROTEASE FAMILY C1-RELATED"/>
    <property type="match status" value="1"/>
</dbReference>
<dbReference type="CDD" id="cd02620">
    <property type="entry name" value="Peptidase_C1A_CathepsinB"/>
    <property type="match status" value="1"/>
</dbReference>
<comment type="similarity">
    <text evidence="1">Belongs to the peptidase C1 family.</text>
</comment>
<dbReference type="InterPro" id="IPR038765">
    <property type="entry name" value="Papain-like_cys_pep_sf"/>
</dbReference>
<dbReference type="InterPro" id="IPR025660">
    <property type="entry name" value="Pept_his_AS"/>
</dbReference>
<keyword evidence="4" id="KW-0645">Protease</keyword>
<feature type="signal peptide" evidence="2">
    <location>
        <begin position="1"/>
        <end position="17"/>
    </location>
</feature>
<gene>
    <name evidence="4" type="primary">CPB6</name>
</gene>
<evidence type="ECO:0000256" key="1">
    <source>
        <dbReference type="ARBA" id="ARBA00008455"/>
    </source>
</evidence>